<evidence type="ECO:0000313" key="2">
    <source>
        <dbReference type="Proteomes" id="UP001143910"/>
    </source>
</evidence>
<gene>
    <name evidence="1" type="ORF">NQ176_g8595</name>
</gene>
<proteinExistence type="predicted"/>
<evidence type="ECO:0000313" key="1">
    <source>
        <dbReference type="EMBL" id="KAJ2969573.1"/>
    </source>
</evidence>
<organism evidence="1 2">
    <name type="scientific">Zarea fungicola</name>
    <dbReference type="NCBI Taxonomy" id="93591"/>
    <lineage>
        <taxon>Eukaryota</taxon>
        <taxon>Fungi</taxon>
        <taxon>Dikarya</taxon>
        <taxon>Ascomycota</taxon>
        <taxon>Pezizomycotina</taxon>
        <taxon>Sordariomycetes</taxon>
        <taxon>Hypocreomycetidae</taxon>
        <taxon>Hypocreales</taxon>
        <taxon>Cordycipitaceae</taxon>
        <taxon>Zarea</taxon>
    </lineage>
</organism>
<protein>
    <submittedName>
        <fullName evidence="1">Uncharacterized protein</fullName>
    </submittedName>
</protein>
<reference evidence="1" key="1">
    <citation type="submission" date="2022-08" db="EMBL/GenBank/DDBJ databases">
        <title>Genome Sequence of Lecanicillium fungicola.</title>
        <authorList>
            <person name="Buettner E."/>
        </authorList>
    </citation>
    <scope>NUCLEOTIDE SEQUENCE</scope>
    <source>
        <strain evidence="1">Babe33</strain>
    </source>
</reference>
<dbReference type="Proteomes" id="UP001143910">
    <property type="component" value="Unassembled WGS sequence"/>
</dbReference>
<sequence length="402" mass="45002">MPFTAMFTESTLVKYLMSIRQAPCELGFNKNLLLSTAFYAMSSTPLTWDQRSSSVIPTLPGFQSHFRFSNATAESLRYCVSIVYLGAGAGALLSYFINDRVDRLWSWRIYVIVWAIGQIIANLTPTLAGLYVSRVISDLGIGSLTVTGTRSIVEVAPMEIRGHLAVWFSVAMTVASICAIFCVYGVYKNSPSSRLQYQVVMCFSKLCFTLIASFFFVDAIGRRASLFTGAVLQVIRTFILVYIKYQQVGHASFASGRAAFAALFIHAFGYAVAGVFILPDVFGGELFPNKLRSLGSALSQCFHWLFFFAMNFAVPSLLSKTHSWGAFLFFAAWCFIAILYVYFMVPELAGLRVEEIDGVFTGLWFTAHRQSKRERHVIDAESHSDEGNGKEVERKDEYRRLE</sequence>
<comment type="caution">
    <text evidence="1">The sequence shown here is derived from an EMBL/GenBank/DDBJ whole genome shotgun (WGS) entry which is preliminary data.</text>
</comment>
<keyword evidence="2" id="KW-1185">Reference proteome</keyword>
<name>A0ACC1MTP6_9HYPO</name>
<accession>A0ACC1MTP6</accession>
<dbReference type="EMBL" id="JANJQO010001715">
    <property type="protein sequence ID" value="KAJ2969573.1"/>
    <property type="molecule type" value="Genomic_DNA"/>
</dbReference>